<dbReference type="AlphaFoldDB" id="A0A7U3YKN5"/>
<evidence type="ECO:0000313" key="3">
    <source>
        <dbReference type="EMBL" id="ADW17134.1"/>
    </source>
</evidence>
<evidence type="ECO:0000256" key="1">
    <source>
        <dbReference type="SAM" id="SignalP"/>
    </source>
</evidence>
<keyword evidence="4" id="KW-1185">Reference proteome</keyword>
<feature type="signal peptide" evidence="1">
    <location>
        <begin position="1"/>
        <end position="24"/>
    </location>
</feature>
<protein>
    <recommendedName>
        <fullName evidence="2">Ice-binding protein C-terminal domain-containing protein</fullName>
    </recommendedName>
</protein>
<keyword evidence="1" id="KW-0732">Signal</keyword>
<evidence type="ECO:0000313" key="4">
    <source>
        <dbReference type="Proteomes" id="UP000006365"/>
    </source>
</evidence>
<gene>
    <name evidence="3" type="ordered locus">Despr_0960</name>
</gene>
<dbReference type="Proteomes" id="UP000006365">
    <property type="component" value="Chromosome"/>
</dbReference>
<dbReference type="KEGG" id="dpr:Despr_0960"/>
<accession>A0A7U3YKN5</accession>
<dbReference type="NCBIfam" id="TIGR02595">
    <property type="entry name" value="PEP_CTERM"/>
    <property type="match status" value="1"/>
</dbReference>
<sequence length="214" mass="23071">MKKRLLTVWATGLFVLAASSGAQALTINSGAIEVGSIDTLLTSTISPNSGEEAEVNWVNGVLGTTYTVANYFKDDFDWDDPGFVNPWKTVDGSNNDGWAYDLLSDGGYFLIKTGNFKVVDSTGKEVQGVTLPDTFLYQNDPSEDWAVVSLSGIALHLNTYLAQNYSGQYSVAAFDLTKLSHLGEFNNPIPEPATMLLFGTGIAGLAAVARRRKN</sequence>
<proteinExistence type="predicted"/>
<reference evidence="3 4" key="1">
    <citation type="journal article" date="2011" name="Stand. Genomic Sci.">
        <title>Complete genome sequence of Desulfobulbus propionicus type strain (1pr3).</title>
        <authorList>
            <person name="Pagani I."/>
            <person name="Lapidus A."/>
            <person name="Nolan M."/>
            <person name="Lucas S."/>
            <person name="Hammon N."/>
            <person name="Deshpande S."/>
            <person name="Cheng J.F."/>
            <person name="Chertkov O."/>
            <person name="Davenport K."/>
            <person name="Tapia R."/>
            <person name="Han C."/>
            <person name="Goodwin L."/>
            <person name="Pitluck S."/>
            <person name="Liolios K."/>
            <person name="Mavromatis K."/>
            <person name="Ivanova N."/>
            <person name="Mikhailova N."/>
            <person name="Pati A."/>
            <person name="Chen A."/>
            <person name="Palaniappan K."/>
            <person name="Land M."/>
            <person name="Hauser L."/>
            <person name="Chang Y.J."/>
            <person name="Jeffries C.D."/>
            <person name="Detter J.C."/>
            <person name="Brambilla E."/>
            <person name="Kannan K.P."/>
            <person name="Djao O.D."/>
            <person name="Rohde M."/>
            <person name="Pukall R."/>
            <person name="Spring S."/>
            <person name="Goker M."/>
            <person name="Sikorski J."/>
            <person name="Woyke T."/>
            <person name="Bristow J."/>
            <person name="Eisen J.A."/>
            <person name="Markowitz V."/>
            <person name="Hugenholtz P."/>
            <person name="Kyrpides N.C."/>
            <person name="Klenk H.P."/>
        </authorList>
    </citation>
    <scope>NUCLEOTIDE SEQUENCE [LARGE SCALE GENOMIC DNA]</scope>
    <source>
        <strain evidence="4">ATCC 33891 / DSM 2032 / 1pr3</strain>
    </source>
</reference>
<name>A0A7U3YKN5_DESPD</name>
<feature type="domain" description="Ice-binding protein C-terminal" evidence="2">
    <location>
        <begin position="188"/>
        <end position="211"/>
    </location>
</feature>
<dbReference type="EMBL" id="CP002364">
    <property type="protein sequence ID" value="ADW17134.1"/>
    <property type="molecule type" value="Genomic_DNA"/>
</dbReference>
<organism evidence="3 4">
    <name type="scientific">Desulfobulbus propionicus (strain ATCC 33891 / DSM 2032 / VKM B-1956 / 1pr3)</name>
    <dbReference type="NCBI Taxonomy" id="577650"/>
    <lineage>
        <taxon>Bacteria</taxon>
        <taxon>Pseudomonadati</taxon>
        <taxon>Thermodesulfobacteriota</taxon>
        <taxon>Desulfobulbia</taxon>
        <taxon>Desulfobulbales</taxon>
        <taxon>Desulfobulbaceae</taxon>
        <taxon>Desulfobulbus</taxon>
    </lineage>
</organism>
<feature type="chain" id="PRO_5031337443" description="Ice-binding protein C-terminal domain-containing protein" evidence="1">
    <location>
        <begin position="25"/>
        <end position="214"/>
    </location>
</feature>
<evidence type="ECO:0000259" key="2">
    <source>
        <dbReference type="Pfam" id="PF07589"/>
    </source>
</evidence>
<dbReference type="Pfam" id="PF07589">
    <property type="entry name" value="PEP-CTERM"/>
    <property type="match status" value="1"/>
</dbReference>
<dbReference type="RefSeq" id="WP_015723678.1">
    <property type="nucleotide sequence ID" value="NC_014972.1"/>
</dbReference>
<dbReference type="InterPro" id="IPR013424">
    <property type="entry name" value="Ice-binding_C"/>
</dbReference>